<proteinExistence type="predicted"/>
<sequence length="304" mass="32391">MGASGSHEPSSLSTAEGADAAAALDALVELQDSLDYQHQAVRTLFSHRKYLQADVAALARERDALRWQLEAKERLRMMYEDMRSLQVEVATLRQATHRPSLSPSPAPPWPAPLPLPVPPPLALPRPGCPLGPDAAGGIVDWKEFEECESPVGKKKAAPSPSNASSASASAAASASERDYAFCDGLTAVRSPRSRGGKEEGRHVEPGGASPSASSSSHAAEQSPTASASADLRKRETGRVRAARDEEALEVALLRLDQRRRVRGMAVTAPIWPPLVMGGRSRTPPATTRGTPGPEQSIWFYDPGV</sequence>
<protein>
    <submittedName>
        <fullName evidence="2">Uncharacterized protein</fullName>
    </submittedName>
</protein>
<feature type="compositionally biased region" description="Basic and acidic residues" evidence="1">
    <location>
        <begin position="230"/>
        <end position="245"/>
    </location>
</feature>
<feature type="region of interest" description="Disordered" evidence="1">
    <location>
        <begin position="188"/>
        <end position="246"/>
    </location>
</feature>
<keyword evidence="3" id="KW-1185">Reference proteome</keyword>
<evidence type="ECO:0000313" key="2">
    <source>
        <dbReference type="EMBL" id="CEM15788.1"/>
    </source>
</evidence>
<feature type="compositionally biased region" description="Low complexity" evidence="1">
    <location>
        <begin position="277"/>
        <end position="293"/>
    </location>
</feature>
<organism evidence="2 3">
    <name type="scientific">Vitrella brassicaformis (strain CCMP3155)</name>
    <dbReference type="NCBI Taxonomy" id="1169540"/>
    <lineage>
        <taxon>Eukaryota</taxon>
        <taxon>Sar</taxon>
        <taxon>Alveolata</taxon>
        <taxon>Colpodellida</taxon>
        <taxon>Vitrellaceae</taxon>
        <taxon>Vitrella</taxon>
    </lineage>
</organism>
<name>A0A0G4FNZ7_VITBC</name>
<dbReference type="EMBL" id="CDMY01000470">
    <property type="protein sequence ID" value="CEM15788.1"/>
    <property type="molecule type" value="Genomic_DNA"/>
</dbReference>
<dbReference type="VEuPathDB" id="CryptoDB:Vbra_21544"/>
<feature type="compositionally biased region" description="Basic and acidic residues" evidence="1">
    <location>
        <begin position="195"/>
        <end position="204"/>
    </location>
</feature>
<dbReference type="Proteomes" id="UP000041254">
    <property type="component" value="Unassembled WGS sequence"/>
</dbReference>
<gene>
    <name evidence="2" type="ORF">Vbra_21544</name>
</gene>
<dbReference type="InParanoid" id="A0A0G4FNZ7"/>
<evidence type="ECO:0000256" key="1">
    <source>
        <dbReference type="SAM" id="MobiDB-lite"/>
    </source>
</evidence>
<dbReference type="AlphaFoldDB" id="A0A0G4FNZ7"/>
<feature type="region of interest" description="Disordered" evidence="1">
    <location>
        <begin position="276"/>
        <end position="304"/>
    </location>
</feature>
<feature type="compositionally biased region" description="Low complexity" evidence="1">
    <location>
        <begin position="208"/>
        <end position="222"/>
    </location>
</feature>
<accession>A0A0G4FNZ7</accession>
<reference evidence="2 3" key="1">
    <citation type="submission" date="2014-11" db="EMBL/GenBank/DDBJ databases">
        <authorList>
            <person name="Zhu J."/>
            <person name="Qi W."/>
            <person name="Song R."/>
        </authorList>
    </citation>
    <scope>NUCLEOTIDE SEQUENCE [LARGE SCALE GENOMIC DNA]</scope>
</reference>
<evidence type="ECO:0000313" key="3">
    <source>
        <dbReference type="Proteomes" id="UP000041254"/>
    </source>
</evidence>